<dbReference type="Proteomes" id="UP000035199">
    <property type="component" value="Chromosome"/>
</dbReference>
<keyword evidence="1" id="KW-0812">Transmembrane</keyword>
<dbReference type="AlphaFoldDB" id="A0A0G3GWG3"/>
<dbReference type="NCBIfam" id="TIGR02611">
    <property type="entry name" value="TIGR02611 family protein"/>
    <property type="match status" value="1"/>
</dbReference>
<evidence type="ECO:0000313" key="2">
    <source>
        <dbReference type="EMBL" id="AKK04870.1"/>
    </source>
</evidence>
<evidence type="ECO:0000256" key="1">
    <source>
        <dbReference type="SAM" id="Phobius"/>
    </source>
</evidence>
<dbReference type="Pfam" id="PF09656">
    <property type="entry name" value="PGPGW"/>
    <property type="match status" value="1"/>
</dbReference>
<dbReference type="InterPro" id="IPR019099">
    <property type="entry name" value="Uncharacterised_PGPGW_TM"/>
</dbReference>
<dbReference type="EMBL" id="CP011542">
    <property type="protein sequence ID" value="AKK04870.1"/>
    <property type="molecule type" value="Genomic_DNA"/>
</dbReference>
<feature type="transmembrane region" description="Helical" evidence="1">
    <location>
        <begin position="27"/>
        <end position="50"/>
    </location>
</feature>
<keyword evidence="3" id="KW-1185">Reference proteome</keyword>
<evidence type="ECO:0000313" key="3">
    <source>
        <dbReference type="Proteomes" id="UP000035199"/>
    </source>
</evidence>
<dbReference type="InterPro" id="IPR013434">
    <property type="entry name" value="CHP02611"/>
</dbReference>
<accession>A0A0G3GWG3</accession>
<dbReference type="RefSeq" id="WP_047261207.1">
    <property type="nucleotide sequence ID" value="NZ_CP011542.1"/>
</dbReference>
<proteinExistence type="predicted"/>
<reference evidence="3" key="2">
    <citation type="submission" date="2015-05" db="EMBL/GenBank/DDBJ databases">
        <title>Complete genome sequence of Corynebacterium mustelae DSM 45274, isolated from various tissues of a male ferret with lethal sepsis.</title>
        <authorList>
            <person name="Ruckert C."/>
            <person name="Albersmeier A."/>
            <person name="Winkler A."/>
            <person name="Tauch A."/>
        </authorList>
    </citation>
    <scope>NUCLEOTIDE SEQUENCE [LARGE SCALE GENOMIC DNA]</scope>
    <source>
        <strain evidence="3">DSM 45274</strain>
    </source>
</reference>
<organism evidence="2 3">
    <name type="scientific">Corynebacterium mustelae</name>
    <dbReference type="NCBI Taxonomy" id="571915"/>
    <lineage>
        <taxon>Bacteria</taxon>
        <taxon>Bacillati</taxon>
        <taxon>Actinomycetota</taxon>
        <taxon>Actinomycetes</taxon>
        <taxon>Mycobacteriales</taxon>
        <taxon>Corynebacteriaceae</taxon>
        <taxon>Corynebacterium</taxon>
    </lineage>
</organism>
<keyword evidence="1" id="KW-1133">Transmembrane helix</keyword>
<dbReference type="STRING" id="571915.CMUST_02630"/>
<gene>
    <name evidence="2" type="ORF">CMUST_02630</name>
</gene>
<feature type="transmembrane region" description="Helical" evidence="1">
    <location>
        <begin position="103"/>
        <end position="123"/>
    </location>
</feature>
<dbReference type="PATRIC" id="fig|571915.4.peg.557"/>
<name>A0A0G3GWG3_9CORY</name>
<dbReference type="OrthoDB" id="3295542at2"/>
<dbReference type="KEGG" id="cmv:CMUST_02630"/>
<sequence length="139" mass="15349">MSPMRDAVNAKIDAITSRHEAMKAKKFGFLVRPTVLVIGWFVVVFGIITIPLPGPGWLTVFVGIGILSLELHWASRVLAWGVRRYDQFTTWYQSQPRLTRASLVAASCAVVWVALGGTVFVAWKLGAIPVLDPVMHAMM</sequence>
<reference evidence="2 3" key="1">
    <citation type="journal article" date="2015" name="Genome Announc.">
        <title>Complete Genome Sequence of the Type Strain Corynebacterium mustelae DSM 45274, Isolated from Various Tissues of a Male Ferret with Lethal Sepsis.</title>
        <authorList>
            <person name="Ruckert C."/>
            <person name="Eimer J."/>
            <person name="Winkler A."/>
            <person name="Tauch A."/>
        </authorList>
    </citation>
    <scope>NUCLEOTIDE SEQUENCE [LARGE SCALE GENOMIC DNA]</scope>
    <source>
        <strain evidence="2 3">DSM 45274</strain>
    </source>
</reference>
<protein>
    <submittedName>
        <fullName evidence="2">Putative TIGR02611 family protein</fullName>
    </submittedName>
</protein>
<feature type="transmembrane region" description="Helical" evidence="1">
    <location>
        <begin position="56"/>
        <end position="82"/>
    </location>
</feature>
<keyword evidence="1" id="KW-0472">Membrane</keyword>